<organism evidence="2 3">
    <name type="scientific">Haloquadratum walsbyi (strain DSM 16854 / JCM 12705 / C23)</name>
    <dbReference type="NCBI Taxonomy" id="768065"/>
    <lineage>
        <taxon>Archaea</taxon>
        <taxon>Methanobacteriati</taxon>
        <taxon>Methanobacteriota</taxon>
        <taxon>Stenosarchaea group</taxon>
        <taxon>Halobacteria</taxon>
        <taxon>Halobacteriales</taxon>
        <taxon>Haloferacaceae</taxon>
        <taxon>Haloquadratum</taxon>
    </lineage>
</organism>
<keyword evidence="1" id="KW-0472">Membrane</keyword>
<dbReference type="PANTHER" id="PTHR37692:SF1">
    <property type="entry name" value="DUF420 DOMAIN-CONTAINING PROTEIN"/>
    <property type="match status" value="1"/>
</dbReference>
<keyword evidence="1" id="KW-0812">Transmembrane</keyword>
<dbReference type="Pfam" id="PF04238">
    <property type="entry name" value="DUF420"/>
    <property type="match status" value="1"/>
</dbReference>
<dbReference type="RefSeq" id="WP_014555425.1">
    <property type="nucleotide sequence ID" value="NC_017459.1"/>
</dbReference>
<evidence type="ECO:0000313" key="2">
    <source>
        <dbReference type="EMBL" id="CCC39602.1"/>
    </source>
</evidence>
<feature type="transmembrane region" description="Helical" evidence="1">
    <location>
        <begin position="123"/>
        <end position="147"/>
    </location>
</feature>
<dbReference type="PANTHER" id="PTHR37692">
    <property type="entry name" value="HYPOTHETICAL MEMBRANE SPANNING PROTEIN"/>
    <property type="match status" value="1"/>
</dbReference>
<dbReference type="KEGG" id="hwc:Hqrw_1663"/>
<proteinExistence type="predicted"/>
<feature type="transmembrane region" description="Helical" evidence="1">
    <location>
        <begin position="168"/>
        <end position="187"/>
    </location>
</feature>
<dbReference type="HOGENOM" id="CLU_104065_1_0_2"/>
<evidence type="ECO:0000256" key="1">
    <source>
        <dbReference type="SAM" id="Phobius"/>
    </source>
</evidence>
<feature type="transmembrane region" description="Helical" evidence="1">
    <location>
        <begin position="84"/>
        <end position="103"/>
    </location>
</feature>
<sequence length="211" mass="22861">MATASAEMSLKRHPLAATIILSVVGYAVVIGTFIGIVPAQIYPDLSLTEVNLISDAIAVVNAVNVIVILAGWRWIRRNEVRKHAAAMLTSFGLILIFLVLYLTKIGGGGTKEFVGPAVAYYPYLGMLAIHILLSIISVPVVLYAIVLGITHTPQELREQTPHRRVGRIAASAWVLSLTLGVVAYVLLNHTFGWEYIESGTAVILTMIMTLV</sequence>
<dbReference type="Proteomes" id="UP000007954">
    <property type="component" value="Chromosome"/>
</dbReference>
<dbReference type="EMBL" id="FR746099">
    <property type="protein sequence ID" value="CCC39602.1"/>
    <property type="molecule type" value="Genomic_DNA"/>
</dbReference>
<dbReference type="AlphaFoldDB" id="G0LGQ0"/>
<evidence type="ECO:0000313" key="3">
    <source>
        <dbReference type="Proteomes" id="UP000007954"/>
    </source>
</evidence>
<feature type="transmembrane region" description="Helical" evidence="1">
    <location>
        <begin position="53"/>
        <end position="72"/>
    </location>
</feature>
<accession>G0LGQ0</accession>
<feature type="transmembrane region" description="Helical" evidence="1">
    <location>
        <begin position="15"/>
        <end position="41"/>
    </location>
</feature>
<protein>
    <submittedName>
        <fullName evidence="2">DUF420 family protein</fullName>
    </submittedName>
</protein>
<dbReference type="OrthoDB" id="213478at2157"/>
<dbReference type="GeneID" id="12446352"/>
<keyword evidence="1" id="KW-1133">Transmembrane helix</keyword>
<reference evidence="2 3" key="1">
    <citation type="journal article" date="2011" name="PLoS ONE">
        <title>Haloquadratum walsbyi: limited diversity in a global pond.</title>
        <authorList>
            <person name="Dyall-Smith M."/>
            <person name="Pfeiffer F."/>
            <person name="Klee K."/>
            <person name="Palm P."/>
            <person name="Gross K."/>
            <person name="Schuster S.C."/>
            <person name="Rampp M."/>
            <person name="Oesterhelt D."/>
        </authorList>
    </citation>
    <scope>NUCLEOTIDE SEQUENCE [LARGE SCALE GENOMIC DNA]</scope>
    <source>
        <strain evidence="3">DSM 16854 / JCM 12705 / C23</strain>
    </source>
</reference>
<dbReference type="InterPro" id="IPR007352">
    <property type="entry name" value="DUF420"/>
</dbReference>
<name>G0LGQ0_HALWC</name>
<gene>
    <name evidence="2" type="ordered locus">Hqrw_1663</name>
</gene>